<dbReference type="Gene3D" id="1.10.275.30">
    <property type="match status" value="1"/>
</dbReference>
<evidence type="ECO:0000256" key="10">
    <source>
        <dbReference type="ARBA" id="ARBA00023125"/>
    </source>
</evidence>
<evidence type="ECO:0000256" key="4">
    <source>
        <dbReference type="ARBA" id="ARBA00022763"/>
    </source>
</evidence>
<dbReference type="EMBL" id="DUJP01000028">
    <property type="protein sequence ID" value="HII47438.1"/>
    <property type="molecule type" value="Genomic_DNA"/>
</dbReference>
<evidence type="ECO:0000256" key="12">
    <source>
        <dbReference type="ARBA" id="ARBA00023235"/>
    </source>
</evidence>
<dbReference type="PANTHER" id="PTHR11472:SF34">
    <property type="entry name" value="REGULATOR OF TELOMERE ELONGATION HELICASE 1"/>
    <property type="match status" value="1"/>
</dbReference>
<keyword evidence="2" id="KW-0479">Metal-binding</keyword>
<keyword evidence="11" id="KW-0234">DNA repair</keyword>
<feature type="domain" description="Helicase ATP-binding" evidence="13">
    <location>
        <begin position="1"/>
        <end position="279"/>
    </location>
</feature>
<evidence type="ECO:0000256" key="6">
    <source>
        <dbReference type="ARBA" id="ARBA00022806"/>
    </source>
</evidence>
<keyword evidence="8" id="KW-0408">Iron</keyword>
<dbReference type="SMART" id="SM00488">
    <property type="entry name" value="DEXDc2"/>
    <property type="match status" value="1"/>
</dbReference>
<evidence type="ECO:0000256" key="11">
    <source>
        <dbReference type="ARBA" id="ARBA00023204"/>
    </source>
</evidence>
<evidence type="ECO:0000256" key="9">
    <source>
        <dbReference type="ARBA" id="ARBA00023014"/>
    </source>
</evidence>
<accession>A0A832STI5</accession>
<keyword evidence="5" id="KW-0378">Hydrolase</keyword>
<dbReference type="InterPro" id="IPR010614">
    <property type="entry name" value="RAD3-like_helicase_DEAD"/>
</dbReference>
<dbReference type="GO" id="GO:0003677">
    <property type="term" value="F:DNA binding"/>
    <property type="evidence" value="ECO:0007669"/>
    <property type="project" value="UniProtKB-KW"/>
</dbReference>
<dbReference type="SMART" id="SM00491">
    <property type="entry name" value="HELICc2"/>
    <property type="match status" value="1"/>
</dbReference>
<keyword evidence="7" id="KW-0067">ATP-binding</keyword>
<keyword evidence="6 14" id="KW-0347">Helicase</keyword>
<dbReference type="GO" id="GO:0005524">
    <property type="term" value="F:ATP binding"/>
    <property type="evidence" value="ECO:0007669"/>
    <property type="project" value="UniProtKB-KW"/>
</dbReference>
<keyword evidence="12" id="KW-0413">Isomerase</keyword>
<sequence length="580" mass="65703">MELFPYAEYRPFQRKIYQKVVEALKRGRTALINAPTGIGKTSAVLAAAVEFMLETRIPVHYAVRTRAELEAPVRELARIISLGVDIDHVVIKSRQDMCCYSELKKLGYLEFLAECNLLKRLGKCAYYPPRDVEAPLKNVSTYVKFLCAAKSCPYEYARKKLENAEVTISTYYYVFGRDGGGVKNKVVIIDEAHSVFDAVIHLNSIKISERELRQAYREARKYGFVEEAAGVYRLYTFVKKVSGHVDLGDVISLLADLDVDNAVREITKIKSMNRLNPFTPLVLISELKEALKGGLRYYAQIEEAEGLKALALYPVDPAAVVKEALRGAYSVVYISGTLPVRLFADNLGLAEYDELDVPFNAYIPRANYLTIIDVGVTTKYSERTEEMYYQIAHRLAVCINASPRGVLAVFPSYDVMKGVRKYLKVTIPHWYEDRNEVEWEGLPEKFFLGGVARGRYAEGVEYTKNGVNLLSTVVIVGVPYPEPSPYLDRRVAMLKPRLGERAWSAVYLYQAMVSVRQAVGRLFRKPEDRGVIVLLDRRYAEPELWNSLSDLVEGALVVNHVEEAVEDVERFFNAWSKDAK</sequence>
<dbReference type="GO" id="GO:0003678">
    <property type="term" value="F:DNA helicase activity"/>
    <property type="evidence" value="ECO:0007669"/>
    <property type="project" value="InterPro"/>
</dbReference>
<comment type="caution">
    <text evidence="14">The sequence shown here is derived from an EMBL/GenBank/DDBJ whole genome shotgun (WGS) entry which is preliminary data.</text>
</comment>
<keyword evidence="4" id="KW-0227">DNA damage</keyword>
<dbReference type="AlphaFoldDB" id="A0A832STI5"/>
<dbReference type="SUPFAM" id="SSF52540">
    <property type="entry name" value="P-loop containing nucleoside triphosphate hydrolases"/>
    <property type="match status" value="1"/>
</dbReference>
<dbReference type="InterPro" id="IPR027417">
    <property type="entry name" value="P-loop_NTPase"/>
</dbReference>
<dbReference type="RefSeq" id="WP_011009062.1">
    <property type="nucleotide sequence ID" value="NZ_DUJP01000028.1"/>
</dbReference>
<organism evidence="14 15">
    <name type="scientific">Pyrobaculum aerophilum</name>
    <dbReference type="NCBI Taxonomy" id="13773"/>
    <lineage>
        <taxon>Archaea</taxon>
        <taxon>Thermoproteota</taxon>
        <taxon>Thermoprotei</taxon>
        <taxon>Thermoproteales</taxon>
        <taxon>Thermoproteaceae</taxon>
        <taxon>Pyrobaculum</taxon>
    </lineage>
</organism>
<dbReference type="PANTHER" id="PTHR11472">
    <property type="entry name" value="DNA REPAIR DEAD HELICASE RAD3/XP-D SUBFAMILY MEMBER"/>
    <property type="match status" value="1"/>
</dbReference>
<gene>
    <name evidence="14" type="ORF">HA333_08365</name>
</gene>
<evidence type="ECO:0000256" key="2">
    <source>
        <dbReference type="ARBA" id="ARBA00022723"/>
    </source>
</evidence>
<dbReference type="Pfam" id="PF06733">
    <property type="entry name" value="DEAD_2"/>
    <property type="match status" value="1"/>
</dbReference>
<evidence type="ECO:0000256" key="7">
    <source>
        <dbReference type="ARBA" id="ARBA00022840"/>
    </source>
</evidence>
<evidence type="ECO:0000256" key="1">
    <source>
        <dbReference type="ARBA" id="ARBA00022485"/>
    </source>
</evidence>
<evidence type="ECO:0000313" key="14">
    <source>
        <dbReference type="EMBL" id="HII47438.1"/>
    </source>
</evidence>
<evidence type="ECO:0000256" key="8">
    <source>
        <dbReference type="ARBA" id="ARBA00023004"/>
    </source>
</evidence>
<proteinExistence type="predicted"/>
<dbReference type="InterPro" id="IPR045028">
    <property type="entry name" value="DinG/Rad3-like"/>
</dbReference>
<dbReference type="GO" id="GO:0046872">
    <property type="term" value="F:metal ion binding"/>
    <property type="evidence" value="ECO:0007669"/>
    <property type="project" value="UniProtKB-KW"/>
</dbReference>
<reference evidence="14" key="1">
    <citation type="journal article" date="2020" name="bioRxiv">
        <title>A rank-normalized archaeal taxonomy based on genome phylogeny resolves widespread incomplete and uneven classifications.</title>
        <authorList>
            <person name="Rinke C."/>
            <person name="Chuvochina M."/>
            <person name="Mussig A.J."/>
            <person name="Chaumeil P.-A."/>
            <person name="Waite D.W."/>
            <person name="Whitman W.B."/>
            <person name="Parks D.H."/>
            <person name="Hugenholtz P."/>
        </authorList>
    </citation>
    <scope>NUCLEOTIDE SEQUENCE</scope>
    <source>
        <strain evidence="14">UBA8839</strain>
    </source>
</reference>
<keyword evidence="9" id="KW-0411">Iron-sulfur</keyword>
<dbReference type="InterPro" id="IPR014013">
    <property type="entry name" value="Helic_SF1/SF2_ATP-bd_DinG/Rad3"/>
</dbReference>
<dbReference type="OMA" id="PNSHRID"/>
<dbReference type="Gene3D" id="3.40.50.300">
    <property type="entry name" value="P-loop containing nucleotide triphosphate hydrolases"/>
    <property type="match status" value="2"/>
</dbReference>
<dbReference type="GO" id="GO:0051539">
    <property type="term" value="F:4 iron, 4 sulfur cluster binding"/>
    <property type="evidence" value="ECO:0007669"/>
    <property type="project" value="UniProtKB-KW"/>
</dbReference>
<dbReference type="GO" id="GO:0016818">
    <property type="term" value="F:hydrolase activity, acting on acid anhydrides, in phosphorus-containing anhydrides"/>
    <property type="evidence" value="ECO:0007669"/>
    <property type="project" value="InterPro"/>
</dbReference>
<protein>
    <submittedName>
        <fullName evidence="14">ATP-dependent DNA helicase</fullName>
    </submittedName>
</protein>
<keyword evidence="10" id="KW-0238">DNA-binding</keyword>
<evidence type="ECO:0000256" key="5">
    <source>
        <dbReference type="ARBA" id="ARBA00022801"/>
    </source>
</evidence>
<keyword evidence="1" id="KW-0004">4Fe-4S</keyword>
<evidence type="ECO:0000259" key="13">
    <source>
        <dbReference type="PROSITE" id="PS51193"/>
    </source>
</evidence>
<dbReference type="Proteomes" id="UP000651120">
    <property type="component" value="Unassembled WGS sequence"/>
</dbReference>
<dbReference type="PROSITE" id="PS51193">
    <property type="entry name" value="HELICASE_ATP_BIND_2"/>
    <property type="match status" value="1"/>
</dbReference>
<keyword evidence="3" id="KW-0547">Nucleotide-binding</keyword>
<dbReference type="Pfam" id="PF13307">
    <property type="entry name" value="Helicase_C_2"/>
    <property type="match status" value="1"/>
</dbReference>
<dbReference type="GO" id="GO:0006281">
    <property type="term" value="P:DNA repair"/>
    <property type="evidence" value="ECO:0007669"/>
    <property type="project" value="UniProtKB-KW"/>
</dbReference>
<evidence type="ECO:0000256" key="3">
    <source>
        <dbReference type="ARBA" id="ARBA00022741"/>
    </source>
</evidence>
<dbReference type="InterPro" id="IPR006554">
    <property type="entry name" value="Helicase-like_DEXD_c2"/>
</dbReference>
<name>A0A832STI5_9CREN</name>
<dbReference type="GeneID" id="1463759"/>
<dbReference type="InterPro" id="IPR006555">
    <property type="entry name" value="ATP-dep_Helicase_C"/>
</dbReference>
<evidence type="ECO:0000313" key="15">
    <source>
        <dbReference type="Proteomes" id="UP000651120"/>
    </source>
</evidence>